<dbReference type="GO" id="GO:0016208">
    <property type="term" value="F:AMP binding"/>
    <property type="evidence" value="ECO:0007669"/>
    <property type="project" value="InterPro"/>
</dbReference>
<feature type="domain" description="AMP-dependent synthetase/ligase" evidence="8">
    <location>
        <begin position="101"/>
        <end position="492"/>
    </location>
</feature>
<dbReference type="Proteomes" id="UP000296469">
    <property type="component" value="Chromosome"/>
</dbReference>
<dbReference type="InterPro" id="IPR011904">
    <property type="entry name" value="Ac_CoA_lig"/>
</dbReference>
<dbReference type="InterPro" id="IPR025110">
    <property type="entry name" value="AMP-bd_C"/>
</dbReference>
<dbReference type="AlphaFoldDB" id="A0A4P7SMH2"/>
<dbReference type="NCBIfam" id="NF001208">
    <property type="entry name" value="PRK00174.1"/>
    <property type="match status" value="1"/>
</dbReference>
<dbReference type="InterPro" id="IPR020845">
    <property type="entry name" value="AMP-binding_CS"/>
</dbReference>
<dbReference type="EMBL" id="CP039291">
    <property type="protein sequence ID" value="QCB94054.1"/>
    <property type="molecule type" value="Genomic_DNA"/>
</dbReference>
<dbReference type="PANTHER" id="PTHR24095:SF14">
    <property type="entry name" value="ACETYL-COENZYME A SYNTHETASE 1"/>
    <property type="match status" value="1"/>
</dbReference>
<evidence type="ECO:0000256" key="4">
    <source>
        <dbReference type="ARBA" id="ARBA00022741"/>
    </source>
</evidence>
<accession>A0A4P7SMH2</accession>
<name>A0A4P7SMH2_9CELL</name>
<keyword evidence="3 11" id="KW-0436">Ligase</keyword>
<dbReference type="OrthoDB" id="9803968at2"/>
<dbReference type="GO" id="GO:0005524">
    <property type="term" value="F:ATP binding"/>
    <property type="evidence" value="ECO:0007669"/>
    <property type="project" value="UniProtKB-KW"/>
</dbReference>
<evidence type="ECO:0000256" key="5">
    <source>
        <dbReference type="ARBA" id="ARBA00022840"/>
    </source>
</evidence>
<organism evidence="11 12">
    <name type="scientific">Cellulomonas shaoxiangyii</name>
    <dbReference type="NCBI Taxonomy" id="2566013"/>
    <lineage>
        <taxon>Bacteria</taxon>
        <taxon>Bacillati</taxon>
        <taxon>Actinomycetota</taxon>
        <taxon>Actinomycetes</taxon>
        <taxon>Micrococcales</taxon>
        <taxon>Cellulomonadaceae</taxon>
        <taxon>Cellulomonas</taxon>
    </lineage>
</organism>
<evidence type="ECO:0000256" key="2">
    <source>
        <dbReference type="ARBA" id="ARBA00013275"/>
    </source>
</evidence>
<dbReference type="PANTHER" id="PTHR24095">
    <property type="entry name" value="ACETYL-COENZYME A SYNTHETASE"/>
    <property type="match status" value="1"/>
</dbReference>
<dbReference type="InterPro" id="IPR042099">
    <property type="entry name" value="ANL_N_sf"/>
</dbReference>
<evidence type="ECO:0000259" key="10">
    <source>
        <dbReference type="Pfam" id="PF16177"/>
    </source>
</evidence>
<dbReference type="GO" id="GO:0005829">
    <property type="term" value="C:cytosol"/>
    <property type="evidence" value="ECO:0007669"/>
    <property type="project" value="TreeGrafter"/>
</dbReference>
<dbReference type="GO" id="GO:0003987">
    <property type="term" value="F:acetate-CoA ligase activity"/>
    <property type="evidence" value="ECO:0007669"/>
    <property type="project" value="UniProtKB-UniRule"/>
</dbReference>
<evidence type="ECO:0000313" key="12">
    <source>
        <dbReference type="Proteomes" id="UP000296469"/>
    </source>
</evidence>
<evidence type="ECO:0000256" key="6">
    <source>
        <dbReference type="ARBA" id="ARBA00022990"/>
    </source>
</evidence>
<reference evidence="11 12" key="1">
    <citation type="submission" date="2019-04" db="EMBL/GenBank/DDBJ databases">
        <title>Isolation and identification of Cellulomonas shaoxiangyii sp. Nov. isolated from feces of the Tibetan antelopes (Pantholops hodgsonii) in the Qinghai-Tibet plateau of China.</title>
        <authorList>
            <person name="Tian Z."/>
        </authorList>
    </citation>
    <scope>NUCLEOTIDE SEQUENCE [LARGE SCALE GENOMIC DNA]</scope>
    <source>
        <strain evidence="11 12">Z28</strain>
    </source>
</reference>
<dbReference type="SUPFAM" id="SSF56801">
    <property type="entry name" value="Acetyl-CoA synthetase-like"/>
    <property type="match status" value="1"/>
</dbReference>
<keyword evidence="5" id="KW-0067">ATP-binding</keyword>
<dbReference type="InterPro" id="IPR032387">
    <property type="entry name" value="ACAS_N"/>
</dbReference>
<keyword evidence="12" id="KW-1185">Reference proteome</keyword>
<gene>
    <name evidence="11" type="primary">acs</name>
    <name evidence="11" type="ORF">E5225_11235</name>
</gene>
<evidence type="ECO:0000313" key="11">
    <source>
        <dbReference type="EMBL" id="QCB94054.1"/>
    </source>
</evidence>
<dbReference type="GO" id="GO:0019427">
    <property type="term" value="P:acetyl-CoA biosynthetic process from acetate"/>
    <property type="evidence" value="ECO:0007669"/>
    <property type="project" value="UniProtKB-UniRule"/>
</dbReference>
<evidence type="ECO:0000256" key="7">
    <source>
        <dbReference type="NCBIfam" id="TIGR02188"/>
    </source>
</evidence>
<evidence type="ECO:0000256" key="3">
    <source>
        <dbReference type="ARBA" id="ARBA00022598"/>
    </source>
</evidence>
<feature type="domain" description="Acetyl-coenzyme A synthetase N-terminal" evidence="10">
    <location>
        <begin position="29"/>
        <end position="94"/>
    </location>
</feature>
<protein>
    <recommendedName>
        <fullName evidence="2 7">Acetate--CoA ligase</fullName>
        <ecNumber evidence="2 7">6.2.1.1</ecNumber>
    </recommendedName>
</protein>
<dbReference type="Pfam" id="PF00501">
    <property type="entry name" value="AMP-binding"/>
    <property type="match status" value="1"/>
</dbReference>
<dbReference type="InterPro" id="IPR045851">
    <property type="entry name" value="AMP-bd_C_sf"/>
</dbReference>
<comment type="similarity">
    <text evidence="1">Belongs to the ATP-dependent AMP-binding enzyme family.</text>
</comment>
<dbReference type="Pfam" id="PF16177">
    <property type="entry name" value="ACAS_N"/>
    <property type="match status" value="1"/>
</dbReference>
<dbReference type="FunFam" id="3.40.50.12780:FF:000001">
    <property type="entry name" value="Acetyl-coenzyme A synthetase"/>
    <property type="match status" value="1"/>
</dbReference>
<keyword evidence="4" id="KW-0547">Nucleotide-binding</keyword>
<dbReference type="Gene3D" id="3.40.50.12780">
    <property type="entry name" value="N-terminal domain of ligase-like"/>
    <property type="match status" value="1"/>
</dbReference>
<dbReference type="RefSeq" id="WP_135972683.1">
    <property type="nucleotide sequence ID" value="NZ_CP039291.1"/>
</dbReference>
<keyword evidence="6" id="KW-0007">Acetylation</keyword>
<evidence type="ECO:0000259" key="8">
    <source>
        <dbReference type="Pfam" id="PF00501"/>
    </source>
</evidence>
<dbReference type="Gene3D" id="3.30.300.30">
    <property type="match status" value="1"/>
</dbReference>
<evidence type="ECO:0000256" key="1">
    <source>
        <dbReference type="ARBA" id="ARBA00006432"/>
    </source>
</evidence>
<dbReference type="EC" id="6.2.1.1" evidence="2 7"/>
<dbReference type="Pfam" id="PF13193">
    <property type="entry name" value="AMP-binding_C"/>
    <property type="match status" value="1"/>
</dbReference>
<dbReference type="NCBIfam" id="TIGR02188">
    <property type="entry name" value="Ac_CoA_lig_AcsA"/>
    <property type="match status" value="1"/>
</dbReference>
<dbReference type="InterPro" id="IPR000873">
    <property type="entry name" value="AMP-dep_synth/lig_dom"/>
</dbReference>
<dbReference type="PROSITE" id="PS00455">
    <property type="entry name" value="AMP_BINDING"/>
    <property type="match status" value="1"/>
</dbReference>
<proteinExistence type="inferred from homology"/>
<evidence type="ECO:0000259" key="9">
    <source>
        <dbReference type="Pfam" id="PF13193"/>
    </source>
</evidence>
<feature type="domain" description="AMP-binding enzyme C-terminal" evidence="9">
    <location>
        <begin position="554"/>
        <end position="642"/>
    </location>
</feature>
<sequence>MSTITALQTETRTYAPPADLAAAANVGPDAWERADADPVAFWEDAARRLRWDAPWHTAHTWAPPVPAPGGGDDALTVPEARWFLGGRLNVAVNCVDRHVDAGRGDVVALHVEGERGDRRTLTYADLQREVSRAANALTALGIGPGDRVVVYLPVLAETVVVTLAIARVGAVHSLVFGGFSAEALRFRVQDTGAKLLVTSDGQVRRGTDVEVKSTADAAVAGLDHVEHVLVVRRTGQDVPWTDGRDVWWHDVVDTAPDVHEAESFDAEHPLFVIYTSGTTGRPKGLVHTSGGYLTHAAWSHWAAFDHKPDDVHWCTADLAWVTAHTYVLYGPLANGATQVIYEGVPDAPHRARHLEVIERYGVTTYYTAPTLIRTFMTWFGDDLPVRADGVPHDLSTIRLLGTVGEAVNPEAWVWFRRTFGADRAPVVDTWWQSETGAAMIAPLPGVTTLKPGSATRPLPGIAAKVVDDAGVEVGPGEGGYLVVERPWPGMARTVWRDPQRYLDAYWRRFAGHGPAGAYFLAGDGASYDEDGYVWLLGRIDDVVNVSGHRLSTIEVESALVAHPAVGEAGVAGGADPVTGQAVAAFVVPTTPPGPVDDHAAWLAATGELRDALRAHVSAAIGPVARPRHVLVVPEVPKTRSGKIMRRLLAQLVDGTPLGDTTSLQNPWAVDQVAALVAAAGLRTTP</sequence>
<dbReference type="KEGG" id="celz:E5225_11235"/>